<evidence type="ECO:0000313" key="10">
    <source>
        <dbReference type="Proteomes" id="UP000775179"/>
    </source>
</evidence>
<dbReference type="InterPro" id="IPR003416">
    <property type="entry name" value="MgtC/SapB/SrpB/YhiD_fam"/>
</dbReference>
<gene>
    <name evidence="9" type="ORF">K4H94_08935</name>
</gene>
<dbReference type="GO" id="GO:0005886">
    <property type="term" value="C:plasma membrane"/>
    <property type="evidence" value="ECO:0007669"/>
    <property type="project" value="UniProtKB-SubCell"/>
</dbReference>
<comment type="subcellular location">
    <subcellularLocation>
        <location evidence="1">Cell membrane</location>
        <topology evidence="1">Multi-pass membrane protein</topology>
    </subcellularLocation>
</comment>
<dbReference type="PANTHER" id="PTHR33778:SF1">
    <property type="entry name" value="MAGNESIUM TRANSPORTER YHID-RELATED"/>
    <property type="match status" value="1"/>
</dbReference>
<evidence type="ECO:0000313" key="9">
    <source>
        <dbReference type="EMBL" id="MBX7291146.1"/>
    </source>
</evidence>
<evidence type="ECO:0000256" key="2">
    <source>
        <dbReference type="ARBA" id="ARBA00009298"/>
    </source>
</evidence>
<accession>A0ABD4RID2</accession>
<evidence type="ECO:0000256" key="7">
    <source>
        <dbReference type="SAM" id="Phobius"/>
    </source>
</evidence>
<protein>
    <submittedName>
        <fullName evidence="9">MgtC/SapB family protein</fullName>
    </submittedName>
</protein>
<comment type="similarity">
    <text evidence="2">Belongs to the MgtC/SapB family.</text>
</comment>
<evidence type="ECO:0000256" key="6">
    <source>
        <dbReference type="ARBA" id="ARBA00023136"/>
    </source>
</evidence>
<reference evidence="9 10" key="1">
    <citation type="submission" date="2021-08" db="EMBL/GenBank/DDBJ databases">
        <title>Genome sequence analysis of Clostridium chauvoei strains of European origin and evaluation of typing options for outbreak investigations.</title>
        <authorList>
            <person name="Abdel-Glil M."/>
            <person name="Thomas P."/>
            <person name="Seyboldt C."/>
        </authorList>
    </citation>
    <scope>NUCLEOTIDE SEQUENCE [LARGE SCALE GENOMIC DNA]</scope>
    <source>
        <strain evidence="9 10">S0260-09</strain>
    </source>
</reference>
<dbReference type="Pfam" id="PF02308">
    <property type="entry name" value="MgtC"/>
    <property type="match status" value="1"/>
</dbReference>
<proteinExistence type="inferred from homology"/>
<feature type="transmembrane region" description="Helical" evidence="7">
    <location>
        <begin position="108"/>
        <end position="140"/>
    </location>
</feature>
<dbReference type="PANTHER" id="PTHR33778">
    <property type="entry name" value="PROTEIN MGTC"/>
    <property type="match status" value="1"/>
</dbReference>
<dbReference type="PRINTS" id="PR01837">
    <property type="entry name" value="MGTCSAPBPROT"/>
</dbReference>
<dbReference type="AlphaFoldDB" id="A0ABD4RID2"/>
<dbReference type="RefSeq" id="WP_021875082.1">
    <property type="nucleotide sequence ID" value="NZ_CP018624.1"/>
</dbReference>
<feature type="transmembrane region" description="Helical" evidence="7">
    <location>
        <begin position="31"/>
        <end position="51"/>
    </location>
</feature>
<keyword evidence="4 7" id="KW-0812">Transmembrane</keyword>
<keyword evidence="5 7" id="KW-1133">Transmembrane helix</keyword>
<organism evidence="9 10">
    <name type="scientific">Clostridium chauvoei</name>
    <dbReference type="NCBI Taxonomy" id="46867"/>
    <lineage>
        <taxon>Bacteria</taxon>
        <taxon>Bacillati</taxon>
        <taxon>Bacillota</taxon>
        <taxon>Clostridia</taxon>
        <taxon>Eubacteriales</taxon>
        <taxon>Clostridiaceae</taxon>
        <taxon>Clostridium</taxon>
    </lineage>
</organism>
<sequence length="235" mass="25603">MPLQEIGLRLLLAIVIGGVIGYERESTNSPAGFRTHILVALGATVISLIQVEMVNKSIVLITADPNLSNSLKIDMGRLGAQVVSGVGFLGAGTIIHTKGSIKGLTTAASLWVVACVGLAIGFGYYSISILAGIAIVLVLVTLKRFENRFITNRGLCKIYIEYINKQEAMNCIEVYMLKKGIKIANIEFYVNDTSELDKIKSCLITIEIPKAMSINEVLVQCSTNEYITQIYELKE</sequence>
<dbReference type="InterPro" id="IPR049177">
    <property type="entry name" value="MgtC_SapB_SrpB_YhiD_N"/>
</dbReference>
<evidence type="ECO:0000259" key="8">
    <source>
        <dbReference type="Pfam" id="PF02308"/>
    </source>
</evidence>
<dbReference type="Proteomes" id="UP000775179">
    <property type="component" value="Unassembled WGS sequence"/>
</dbReference>
<keyword evidence="3" id="KW-1003">Cell membrane</keyword>
<feature type="domain" description="MgtC/SapB/SrpB/YhiD N-terminal" evidence="8">
    <location>
        <begin position="10"/>
        <end position="147"/>
    </location>
</feature>
<keyword evidence="6 7" id="KW-0472">Membrane</keyword>
<dbReference type="GeneID" id="66301092"/>
<evidence type="ECO:0000256" key="5">
    <source>
        <dbReference type="ARBA" id="ARBA00022989"/>
    </source>
</evidence>
<evidence type="ECO:0000256" key="3">
    <source>
        <dbReference type="ARBA" id="ARBA00022475"/>
    </source>
</evidence>
<name>A0ABD4RID2_9CLOT</name>
<dbReference type="KEGG" id="cchv:BTM20_04385"/>
<dbReference type="EMBL" id="JAIFTX010000018">
    <property type="protein sequence ID" value="MBX7291146.1"/>
    <property type="molecule type" value="Genomic_DNA"/>
</dbReference>
<evidence type="ECO:0000256" key="4">
    <source>
        <dbReference type="ARBA" id="ARBA00022692"/>
    </source>
</evidence>
<feature type="transmembrane region" description="Helical" evidence="7">
    <location>
        <begin position="78"/>
        <end position="96"/>
    </location>
</feature>
<evidence type="ECO:0000256" key="1">
    <source>
        <dbReference type="ARBA" id="ARBA00004651"/>
    </source>
</evidence>
<comment type="caution">
    <text evidence="9">The sequence shown here is derived from an EMBL/GenBank/DDBJ whole genome shotgun (WGS) entry which is preliminary data.</text>
</comment>